<organism evidence="1 2">
    <name type="scientific">Periconia digitata</name>
    <dbReference type="NCBI Taxonomy" id="1303443"/>
    <lineage>
        <taxon>Eukaryota</taxon>
        <taxon>Fungi</taxon>
        <taxon>Dikarya</taxon>
        <taxon>Ascomycota</taxon>
        <taxon>Pezizomycotina</taxon>
        <taxon>Dothideomycetes</taxon>
        <taxon>Pleosporomycetidae</taxon>
        <taxon>Pleosporales</taxon>
        <taxon>Massarineae</taxon>
        <taxon>Periconiaceae</taxon>
        <taxon>Periconia</taxon>
    </lineage>
</organism>
<keyword evidence="2" id="KW-1185">Reference proteome</keyword>
<accession>A0A9W4UH91</accession>
<comment type="caution">
    <text evidence="1">The sequence shown here is derived from an EMBL/GenBank/DDBJ whole genome shotgun (WGS) entry which is preliminary data.</text>
</comment>
<proteinExistence type="predicted"/>
<gene>
    <name evidence="1" type="ORF">PDIGIT_LOCUS8749</name>
</gene>
<reference evidence="1" key="1">
    <citation type="submission" date="2023-01" db="EMBL/GenBank/DDBJ databases">
        <authorList>
            <person name="Van Ghelder C."/>
            <person name="Rancurel C."/>
        </authorList>
    </citation>
    <scope>NUCLEOTIDE SEQUENCE</scope>
    <source>
        <strain evidence="1">CNCM I-4278</strain>
    </source>
</reference>
<evidence type="ECO:0000313" key="2">
    <source>
        <dbReference type="Proteomes" id="UP001152607"/>
    </source>
</evidence>
<sequence>MTSPRIANTSAEESAIIGLSNVVDMLWGCGRCCCCCLHVFCCSAGAALETLSSGKMLFSLVAPKIRGYIGFSRAVSSASLTTRAGSAMVSLDPVRLGVWSVLIWHLGCLRWQ</sequence>
<dbReference type="EMBL" id="CAOQHR010000006">
    <property type="protein sequence ID" value="CAI6335664.1"/>
    <property type="molecule type" value="Genomic_DNA"/>
</dbReference>
<protein>
    <submittedName>
        <fullName evidence="1">Uncharacterized protein</fullName>
    </submittedName>
</protein>
<evidence type="ECO:0000313" key="1">
    <source>
        <dbReference type="EMBL" id="CAI6335664.1"/>
    </source>
</evidence>
<dbReference type="Proteomes" id="UP001152607">
    <property type="component" value="Unassembled WGS sequence"/>
</dbReference>
<dbReference type="AlphaFoldDB" id="A0A9W4UH91"/>
<name>A0A9W4UH91_9PLEO</name>